<dbReference type="OrthoDB" id="696609at2759"/>
<reference evidence="3" key="1">
    <citation type="journal article" date="2019" name="Nat. Commun.">
        <title>The genome of broomcorn millet.</title>
        <authorList>
            <person name="Zou C."/>
            <person name="Miki D."/>
            <person name="Li D."/>
            <person name="Tang Q."/>
            <person name="Xiao L."/>
            <person name="Rajput S."/>
            <person name="Deng P."/>
            <person name="Jia W."/>
            <person name="Huang R."/>
            <person name="Zhang M."/>
            <person name="Sun Y."/>
            <person name="Hu J."/>
            <person name="Fu X."/>
            <person name="Schnable P.S."/>
            <person name="Li F."/>
            <person name="Zhang H."/>
            <person name="Feng B."/>
            <person name="Zhu X."/>
            <person name="Liu R."/>
            <person name="Schnable J.C."/>
            <person name="Zhu J.-K."/>
            <person name="Zhang H."/>
        </authorList>
    </citation>
    <scope>NUCLEOTIDE SEQUENCE [LARGE SCALE GENOMIC DNA]</scope>
</reference>
<dbReference type="EMBL" id="PQIB02000001">
    <property type="protein sequence ID" value="RLN43356.1"/>
    <property type="molecule type" value="Genomic_DNA"/>
</dbReference>
<proteinExistence type="predicted"/>
<dbReference type="AlphaFoldDB" id="A0A3L6TUV9"/>
<name>A0A3L6TUV9_PANMI</name>
<feature type="compositionally biased region" description="Basic and acidic residues" evidence="1">
    <location>
        <begin position="39"/>
        <end position="53"/>
    </location>
</feature>
<evidence type="ECO:0000256" key="1">
    <source>
        <dbReference type="SAM" id="MobiDB-lite"/>
    </source>
</evidence>
<keyword evidence="3" id="KW-1185">Reference proteome</keyword>
<dbReference type="PANTHER" id="PTHR33026">
    <property type="entry name" value="OS06G0360600 PROTEIN"/>
    <property type="match status" value="1"/>
</dbReference>
<dbReference type="PANTHER" id="PTHR33026:SF7">
    <property type="entry name" value="OS03G0100275 PROTEIN"/>
    <property type="match status" value="1"/>
</dbReference>
<dbReference type="Proteomes" id="UP000275267">
    <property type="component" value="Unassembled WGS sequence"/>
</dbReference>
<comment type="caution">
    <text evidence="2">The sequence shown here is derived from an EMBL/GenBank/DDBJ whole genome shotgun (WGS) entry which is preliminary data.</text>
</comment>
<evidence type="ECO:0000313" key="2">
    <source>
        <dbReference type="EMBL" id="RLN43356.1"/>
    </source>
</evidence>
<evidence type="ECO:0000313" key="3">
    <source>
        <dbReference type="Proteomes" id="UP000275267"/>
    </source>
</evidence>
<feature type="region of interest" description="Disordered" evidence="1">
    <location>
        <begin position="39"/>
        <end position="60"/>
    </location>
</feature>
<accession>A0A3L6TUV9</accession>
<gene>
    <name evidence="2" type="ORF">C2845_PM01G37990</name>
</gene>
<sequence length="107" mass="12184">MVLVEVLLAELQKLKAKKLTGAAMVLSFPKRRTQPFQERVHPGYEYSGRDDPTRVQNHKVSRSEAHRRVTLIVSGEVGDKGCPKAYCLKRPTTEVCSLLVAEWFWSE</sequence>
<protein>
    <submittedName>
        <fullName evidence="2">Uncharacterized protein</fullName>
    </submittedName>
</protein>
<organism evidence="2 3">
    <name type="scientific">Panicum miliaceum</name>
    <name type="common">Proso millet</name>
    <name type="synonym">Broomcorn millet</name>
    <dbReference type="NCBI Taxonomy" id="4540"/>
    <lineage>
        <taxon>Eukaryota</taxon>
        <taxon>Viridiplantae</taxon>
        <taxon>Streptophyta</taxon>
        <taxon>Embryophyta</taxon>
        <taxon>Tracheophyta</taxon>
        <taxon>Spermatophyta</taxon>
        <taxon>Magnoliopsida</taxon>
        <taxon>Liliopsida</taxon>
        <taxon>Poales</taxon>
        <taxon>Poaceae</taxon>
        <taxon>PACMAD clade</taxon>
        <taxon>Panicoideae</taxon>
        <taxon>Panicodae</taxon>
        <taxon>Paniceae</taxon>
        <taxon>Panicinae</taxon>
        <taxon>Panicum</taxon>
        <taxon>Panicum sect. Panicum</taxon>
    </lineage>
</organism>